<name>A0A6G0XI61_9STRA</name>
<accession>A0A6G0XI61</accession>
<evidence type="ECO:0000313" key="1">
    <source>
        <dbReference type="EMBL" id="KAF0739963.1"/>
    </source>
</evidence>
<gene>
    <name evidence="1" type="ORF">Ae201684_004544</name>
</gene>
<organism evidence="1 2">
    <name type="scientific">Aphanomyces euteiches</name>
    <dbReference type="NCBI Taxonomy" id="100861"/>
    <lineage>
        <taxon>Eukaryota</taxon>
        <taxon>Sar</taxon>
        <taxon>Stramenopiles</taxon>
        <taxon>Oomycota</taxon>
        <taxon>Saprolegniomycetes</taxon>
        <taxon>Saprolegniales</taxon>
        <taxon>Verrucalvaceae</taxon>
        <taxon>Aphanomyces</taxon>
    </lineage>
</organism>
<reference evidence="1 2" key="1">
    <citation type="submission" date="2019-07" db="EMBL/GenBank/DDBJ databases">
        <title>Genomics analysis of Aphanomyces spp. identifies a new class of oomycete effector associated with host adaptation.</title>
        <authorList>
            <person name="Gaulin E."/>
        </authorList>
    </citation>
    <scope>NUCLEOTIDE SEQUENCE [LARGE SCALE GENOMIC DNA]</scope>
    <source>
        <strain evidence="1 2">ATCC 201684</strain>
    </source>
</reference>
<proteinExistence type="predicted"/>
<keyword evidence="2" id="KW-1185">Reference proteome</keyword>
<comment type="caution">
    <text evidence="1">The sequence shown here is derived from an EMBL/GenBank/DDBJ whole genome shotgun (WGS) entry which is preliminary data.</text>
</comment>
<dbReference type="Proteomes" id="UP000481153">
    <property type="component" value="Unassembled WGS sequence"/>
</dbReference>
<evidence type="ECO:0000313" key="2">
    <source>
        <dbReference type="Proteomes" id="UP000481153"/>
    </source>
</evidence>
<sequence>MTVKVGCGFSERLQNGDDSTAHAFKTALKTQRTTCLLRFKHSLMDIKEATRAALIKGHADPMHQASG</sequence>
<protein>
    <submittedName>
        <fullName evidence="1">Uncharacterized protein</fullName>
    </submittedName>
</protein>
<dbReference type="AlphaFoldDB" id="A0A6G0XI61"/>
<dbReference type="EMBL" id="VJMJ01000056">
    <property type="protein sequence ID" value="KAF0739963.1"/>
    <property type="molecule type" value="Genomic_DNA"/>
</dbReference>